<comment type="function">
    <text evidence="9">This protein is part of the stalk that links CF(0) to CF(1). It either transmits conformational changes from CF(0) to CF(1) or is implicated in proton conduction.</text>
</comment>
<sequence length="182" mass="19991">MSDSQTIAYPYAKAAFDYARDAAQLEAWENMLVVMKEVAQAPSVASQIEALDMLGPDAHEEFTQSFLAICEGLLDEYGQNLLKLMAENGRLGVLPQVAELYQTFKSDFERTVEACVTTAEPLDEQQKDSLSQALERKLNRTVSLTCQIDKTLVGGIKITAGELVIDGSLKSAINRLASRLEV</sequence>
<evidence type="ECO:0000256" key="6">
    <source>
        <dbReference type="ARBA" id="ARBA00023136"/>
    </source>
</evidence>
<reference evidence="10 11" key="1">
    <citation type="submission" date="2018-01" db="EMBL/GenBank/DDBJ databases">
        <title>Whole genome sequencing of Histamine producing bacteria.</title>
        <authorList>
            <person name="Butler K."/>
        </authorList>
    </citation>
    <scope>NUCLEOTIDE SEQUENCE [LARGE SCALE GENOMIC DNA]</scope>
    <source>
        <strain evidence="10 11">DSM 24669</strain>
    </source>
</reference>
<keyword evidence="6 9" id="KW-0472">Membrane</keyword>
<comment type="caution">
    <text evidence="10">The sequence shown here is derived from an EMBL/GenBank/DDBJ whole genome shotgun (WGS) entry which is preliminary data.</text>
</comment>
<name>A0A0J8VGG4_9GAMM</name>
<comment type="similarity">
    <text evidence="9">Belongs to the ATPase delta chain family.</text>
</comment>
<dbReference type="Pfam" id="PF00213">
    <property type="entry name" value="OSCP"/>
    <property type="match status" value="1"/>
</dbReference>
<comment type="subcellular location">
    <subcellularLocation>
        <location evidence="9">Cell membrane</location>
        <topology evidence="9">Peripheral membrane protein</topology>
    </subcellularLocation>
    <subcellularLocation>
        <location evidence="1">Membrane</location>
    </subcellularLocation>
</comment>
<evidence type="ECO:0000256" key="7">
    <source>
        <dbReference type="ARBA" id="ARBA00023196"/>
    </source>
</evidence>
<keyword evidence="3" id="KW-0997">Cell inner membrane</keyword>
<keyword evidence="9" id="KW-1003">Cell membrane</keyword>
<protein>
    <recommendedName>
        <fullName evidence="9">ATP synthase subunit delta</fullName>
    </recommendedName>
    <alternativeName>
        <fullName evidence="9">ATP synthase F(1) sector subunit delta</fullName>
    </alternativeName>
    <alternativeName>
        <fullName evidence="9">F-type ATPase subunit delta</fullName>
        <shortName evidence="9">F-ATPase subunit delta</shortName>
    </alternativeName>
</protein>
<proteinExistence type="inferred from homology"/>
<dbReference type="InterPro" id="IPR026015">
    <property type="entry name" value="ATP_synth_OSCP/delta_N_sf"/>
</dbReference>
<dbReference type="STRING" id="680026.AB733_01435"/>
<evidence type="ECO:0000256" key="2">
    <source>
        <dbReference type="ARBA" id="ARBA00022448"/>
    </source>
</evidence>
<keyword evidence="4 9" id="KW-0375">Hydrogen ion transport</keyword>
<gene>
    <name evidence="9" type="primary">atpH</name>
    <name evidence="10" type="ORF">C9I94_03335</name>
</gene>
<keyword evidence="8 9" id="KW-0066">ATP synthesis</keyword>
<dbReference type="PANTHER" id="PTHR11910">
    <property type="entry name" value="ATP SYNTHASE DELTA CHAIN"/>
    <property type="match status" value="1"/>
</dbReference>
<evidence type="ECO:0000256" key="4">
    <source>
        <dbReference type="ARBA" id="ARBA00022781"/>
    </source>
</evidence>
<evidence type="ECO:0000256" key="3">
    <source>
        <dbReference type="ARBA" id="ARBA00022519"/>
    </source>
</evidence>
<dbReference type="AlphaFoldDB" id="A0A0J8VGG4"/>
<dbReference type="NCBIfam" id="NF004402">
    <property type="entry name" value="PRK05758.2-2"/>
    <property type="match status" value="1"/>
</dbReference>
<keyword evidence="7 9" id="KW-0139">CF(1)</keyword>
<evidence type="ECO:0000256" key="1">
    <source>
        <dbReference type="ARBA" id="ARBA00004370"/>
    </source>
</evidence>
<dbReference type="GO" id="GO:0005886">
    <property type="term" value="C:plasma membrane"/>
    <property type="evidence" value="ECO:0007669"/>
    <property type="project" value="UniProtKB-SubCell"/>
</dbReference>
<dbReference type="NCBIfam" id="TIGR01145">
    <property type="entry name" value="ATP_synt_delta"/>
    <property type="match status" value="1"/>
</dbReference>
<dbReference type="Proteomes" id="UP000240481">
    <property type="component" value="Unassembled WGS sequence"/>
</dbReference>
<dbReference type="RefSeq" id="WP_048897164.1">
    <property type="nucleotide sequence ID" value="NZ_AP024852.1"/>
</dbReference>
<keyword evidence="2 9" id="KW-0813">Transport</keyword>
<evidence type="ECO:0000256" key="9">
    <source>
        <dbReference type="HAMAP-Rule" id="MF_01416"/>
    </source>
</evidence>
<dbReference type="GO" id="GO:0046933">
    <property type="term" value="F:proton-transporting ATP synthase activity, rotational mechanism"/>
    <property type="evidence" value="ECO:0007669"/>
    <property type="project" value="UniProtKB-UniRule"/>
</dbReference>
<evidence type="ECO:0000313" key="10">
    <source>
        <dbReference type="EMBL" id="PSW27025.1"/>
    </source>
</evidence>
<dbReference type="EMBL" id="PYLZ01000001">
    <property type="protein sequence ID" value="PSW27025.1"/>
    <property type="molecule type" value="Genomic_DNA"/>
</dbReference>
<keyword evidence="11" id="KW-1185">Reference proteome</keyword>
<dbReference type="SUPFAM" id="SSF47928">
    <property type="entry name" value="N-terminal domain of the delta subunit of the F1F0-ATP synthase"/>
    <property type="match status" value="1"/>
</dbReference>
<evidence type="ECO:0000256" key="8">
    <source>
        <dbReference type="ARBA" id="ARBA00023310"/>
    </source>
</evidence>
<keyword evidence="5 9" id="KW-0406">Ion transport</keyword>
<evidence type="ECO:0000313" key="11">
    <source>
        <dbReference type="Proteomes" id="UP000240481"/>
    </source>
</evidence>
<organism evidence="10 11">
    <name type="scientific">Photobacterium swingsii</name>
    <dbReference type="NCBI Taxonomy" id="680026"/>
    <lineage>
        <taxon>Bacteria</taxon>
        <taxon>Pseudomonadati</taxon>
        <taxon>Pseudomonadota</taxon>
        <taxon>Gammaproteobacteria</taxon>
        <taxon>Vibrionales</taxon>
        <taxon>Vibrionaceae</taxon>
        <taxon>Photobacterium</taxon>
    </lineage>
</organism>
<dbReference type="Gene3D" id="1.10.520.20">
    <property type="entry name" value="N-terminal domain of the delta subunit of the F1F0-ATP synthase"/>
    <property type="match status" value="1"/>
</dbReference>
<comment type="function">
    <text evidence="9">F(1)F(0) ATP synthase produces ATP from ADP in the presence of a proton or sodium gradient. F-type ATPases consist of two structural domains, F(1) containing the extramembraneous catalytic core and F(0) containing the membrane proton channel, linked together by a central stalk and a peripheral stalk. During catalysis, ATP synthesis in the catalytic domain of F(1) is coupled via a rotary mechanism of the central stalk subunits to proton translocation.</text>
</comment>
<dbReference type="HAMAP" id="MF_01416">
    <property type="entry name" value="ATP_synth_delta_bact"/>
    <property type="match status" value="1"/>
</dbReference>
<evidence type="ECO:0000256" key="5">
    <source>
        <dbReference type="ARBA" id="ARBA00023065"/>
    </source>
</evidence>
<dbReference type="PRINTS" id="PR00125">
    <property type="entry name" value="ATPASEDELTA"/>
</dbReference>
<dbReference type="InterPro" id="IPR000711">
    <property type="entry name" value="ATPase_OSCP/dsu"/>
</dbReference>
<accession>A0A0J8VGG4</accession>
<dbReference type="OrthoDB" id="9816221at2"/>
<dbReference type="GO" id="GO:0045259">
    <property type="term" value="C:proton-transporting ATP synthase complex"/>
    <property type="evidence" value="ECO:0007669"/>
    <property type="project" value="UniProtKB-KW"/>
</dbReference>